<dbReference type="eggNOG" id="COG0350">
    <property type="taxonomic scope" value="Bacteria"/>
</dbReference>
<dbReference type="PROSITE" id="PS01124">
    <property type="entry name" value="HTH_ARAC_FAMILY_2"/>
    <property type="match status" value="1"/>
</dbReference>
<dbReference type="EMBL" id="AP012029">
    <property type="protein sequence ID" value="BAJ64916.1"/>
    <property type="molecule type" value="Genomic_DNA"/>
</dbReference>
<sequence>MMRSMMAQLQDEETLWQAVMARDAAWDGKFVFAVRSTGVYCRPSCPARRPRREQVRFFAAPAEARAAGFRPCKRCAPDEPIPPTQAWVLEVCRLLEEAGRPLPLNELSRAVGISPHHLTREFKAALGVTPRQYGEALRRQALRQELRAGESVTAAVYAAGYNSAARMYASGAATLGTTPNHYRMGGMGMDIAYTLVDSPLGRLLIAGTSRGICFLSMGDEDDPLLEALRREFPQAQIRPAGEDMRAWVSEVLAYLRGELPDVSHLPLDVRATAFQLRVWEELRRIPPGETRTYAQVAEALGNPKAVRAVARACATNPVSLVTPCHRVVRTDGSLAGYRWGVGRKRRLLEQEKHLAG</sequence>
<dbReference type="FunFam" id="3.40.10.10:FF:000001">
    <property type="entry name" value="DNA-3-methyladenine glycosylase 2"/>
    <property type="match status" value="1"/>
</dbReference>
<dbReference type="InterPro" id="IPR014048">
    <property type="entry name" value="MethylDNA_cys_MeTrfase_DNA-bd"/>
</dbReference>
<feature type="domain" description="HTH araC/xylS-type" evidence="17">
    <location>
        <begin position="94"/>
        <end position="185"/>
    </location>
</feature>
<keyword evidence="13" id="KW-0234">DNA repair</keyword>
<dbReference type="CDD" id="cd06445">
    <property type="entry name" value="ATase"/>
    <property type="match status" value="1"/>
</dbReference>
<evidence type="ECO:0000256" key="2">
    <source>
        <dbReference type="ARBA" id="ARBA00008711"/>
    </source>
</evidence>
<dbReference type="InterPro" id="IPR018060">
    <property type="entry name" value="HTH_AraC"/>
</dbReference>
<dbReference type="SMART" id="SM00342">
    <property type="entry name" value="HTH_ARAC"/>
    <property type="match status" value="1"/>
</dbReference>
<evidence type="ECO:0000256" key="10">
    <source>
        <dbReference type="ARBA" id="ARBA00023125"/>
    </source>
</evidence>
<evidence type="ECO:0000313" key="19">
    <source>
        <dbReference type="Proteomes" id="UP000008922"/>
    </source>
</evidence>
<dbReference type="Gene3D" id="1.10.10.60">
    <property type="entry name" value="Homeodomain-like"/>
    <property type="match status" value="1"/>
</dbReference>
<dbReference type="InterPro" id="IPR036388">
    <property type="entry name" value="WH-like_DNA-bd_sf"/>
</dbReference>
<accession>E8N1W9</accession>
<feature type="binding site" evidence="16">
    <location>
        <position position="72"/>
    </location>
    <ligand>
        <name>Zn(2+)</name>
        <dbReference type="ChEBI" id="CHEBI:29105"/>
    </ligand>
</feature>
<dbReference type="InterPro" id="IPR004026">
    <property type="entry name" value="Ada_DNA_repair_Zn-bd"/>
</dbReference>
<evidence type="ECO:0000256" key="6">
    <source>
        <dbReference type="ARBA" id="ARBA00022723"/>
    </source>
</evidence>
<dbReference type="Pfam" id="PF01035">
    <property type="entry name" value="DNA_binding_1"/>
    <property type="match status" value="1"/>
</dbReference>
<dbReference type="FunFam" id="1.10.10.10:FF:000214">
    <property type="entry name" value="Methylated-DNA--protein-cysteine methyltransferase"/>
    <property type="match status" value="1"/>
</dbReference>
<dbReference type="SUPFAM" id="SSF46689">
    <property type="entry name" value="Homeodomain-like"/>
    <property type="match status" value="1"/>
</dbReference>
<evidence type="ECO:0000256" key="1">
    <source>
        <dbReference type="ARBA" id="ARBA00001286"/>
    </source>
</evidence>
<dbReference type="SUPFAM" id="SSF53155">
    <property type="entry name" value="Methylated DNA-protein cysteine methyltransferase domain"/>
    <property type="match status" value="1"/>
</dbReference>
<dbReference type="GO" id="GO:0032259">
    <property type="term" value="P:methylation"/>
    <property type="evidence" value="ECO:0007669"/>
    <property type="project" value="UniProtKB-KW"/>
</dbReference>
<evidence type="ECO:0000256" key="3">
    <source>
        <dbReference type="ARBA" id="ARBA00011918"/>
    </source>
</evidence>
<evidence type="ECO:0000256" key="8">
    <source>
        <dbReference type="ARBA" id="ARBA00022833"/>
    </source>
</evidence>
<evidence type="ECO:0000256" key="11">
    <source>
        <dbReference type="ARBA" id="ARBA00023159"/>
    </source>
</evidence>
<dbReference type="EC" id="2.1.1.63" evidence="3"/>
<dbReference type="InterPro" id="IPR035451">
    <property type="entry name" value="Ada-like_dom_sf"/>
</dbReference>
<keyword evidence="6 16" id="KW-0479">Metal-binding</keyword>
<dbReference type="InterPro" id="IPR009057">
    <property type="entry name" value="Homeodomain-like_sf"/>
</dbReference>
<name>E8N1W9_ANATU</name>
<comment type="cofactor">
    <cofactor evidence="16">
        <name>Zn(2+)</name>
        <dbReference type="ChEBI" id="CHEBI:29105"/>
    </cofactor>
    <text evidence="16">Binds 1 zinc ion per subunit.</text>
</comment>
<evidence type="ECO:0000256" key="15">
    <source>
        <dbReference type="PIRSR" id="PIRSR000409-1"/>
    </source>
</evidence>
<organism evidence="18 19">
    <name type="scientific">Anaerolinea thermophila (strain DSM 14523 / JCM 11388 / NBRC 100420 / UNI-1)</name>
    <dbReference type="NCBI Taxonomy" id="926569"/>
    <lineage>
        <taxon>Bacteria</taxon>
        <taxon>Bacillati</taxon>
        <taxon>Chloroflexota</taxon>
        <taxon>Anaerolineae</taxon>
        <taxon>Anaerolineales</taxon>
        <taxon>Anaerolineaceae</taxon>
        <taxon>Anaerolinea</taxon>
    </lineage>
</organism>
<evidence type="ECO:0000256" key="4">
    <source>
        <dbReference type="ARBA" id="ARBA00022603"/>
    </source>
</evidence>
<feature type="binding site" evidence="16">
    <location>
        <position position="75"/>
    </location>
    <ligand>
        <name>Zn(2+)</name>
        <dbReference type="ChEBI" id="CHEBI:29105"/>
    </ligand>
</feature>
<proteinExistence type="inferred from homology"/>
<keyword evidence="12" id="KW-0804">Transcription</keyword>
<dbReference type="Pfam" id="PF02805">
    <property type="entry name" value="Ada_Zn_binding"/>
    <property type="match status" value="1"/>
</dbReference>
<feature type="active site" description="Nucleophile; methyl group acceptor from either O6-methylguanine or O4-methylthymine" evidence="15">
    <location>
        <position position="324"/>
    </location>
</feature>
<reference evidence="18 19" key="1">
    <citation type="submission" date="2010-12" db="EMBL/GenBank/DDBJ databases">
        <title>Whole genome sequence of Anaerolinea thermophila UNI-1.</title>
        <authorList>
            <person name="Narita-Yamada S."/>
            <person name="Kishi E."/>
            <person name="Watanabe Y."/>
            <person name="Takasaki K."/>
            <person name="Ankai A."/>
            <person name="Oguchi A."/>
            <person name="Fukui S."/>
            <person name="Takahashi M."/>
            <person name="Yashiro I."/>
            <person name="Hosoyama A."/>
            <person name="Sekiguchi Y."/>
            <person name="Hanada S."/>
            <person name="Fujita N."/>
        </authorList>
    </citation>
    <scope>NUCLEOTIDE SEQUENCE [LARGE SCALE GENOMIC DNA]</scope>
    <source>
        <strain evidence="19">DSM 14523 / JCM 11388 / NBRC 100420 / UNI-1</strain>
    </source>
</reference>
<gene>
    <name evidence="18" type="primary">ada</name>
    <name evidence="18" type="ordered locus">ANT_28900</name>
</gene>
<evidence type="ECO:0000313" key="18">
    <source>
        <dbReference type="EMBL" id="BAJ64916.1"/>
    </source>
</evidence>
<protein>
    <recommendedName>
        <fullName evidence="3">methylated-DNA--[protein]-cysteine S-methyltransferase</fullName>
        <ecNumber evidence="3">2.1.1.63</ecNumber>
    </recommendedName>
</protein>
<feature type="binding site" evidence="16">
    <location>
        <position position="41"/>
    </location>
    <ligand>
        <name>Zn(2+)</name>
        <dbReference type="ChEBI" id="CHEBI:29105"/>
    </ligand>
</feature>
<evidence type="ECO:0000256" key="14">
    <source>
        <dbReference type="ARBA" id="ARBA00049348"/>
    </source>
</evidence>
<dbReference type="Proteomes" id="UP000008922">
    <property type="component" value="Chromosome"/>
</dbReference>
<dbReference type="Pfam" id="PF02870">
    <property type="entry name" value="Methyltransf_1N"/>
    <property type="match status" value="1"/>
</dbReference>
<feature type="binding site" evidence="16">
    <location>
        <position position="45"/>
    </location>
    <ligand>
        <name>Zn(2+)</name>
        <dbReference type="ChEBI" id="CHEBI:29105"/>
    </ligand>
</feature>
<dbReference type="PANTHER" id="PTHR10815:SF14">
    <property type="entry name" value="BIFUNCTIONAL TRANSCRIPTIONAL ACTIVATOR_DNA REPAIR ENZYME ADA"/>
    <property type="match status" value="1"/>
</dbReference>
<dbReference type="AlphaFoldDB" id="E8N1W9"/>
<dbReference type="STRING" id="926569.ANT_28900"/>
<keyword evidence="11" id="KW-0010">Activator</keyword>
<dbReference type="Gene3D" id="1.10.10.10">
    <property type="entry name" value="Winged helix-like DNA-binding domain superfamily/Winged helix DNA-binding domain"/>
    <property type="match status" value="1"/>
</dbReference>
<dbReference type="InterPro" id="IPR016221">
    <property type="entry name" value="Bifunct_regulatory_prot_Ada"/>
</dbReference>
<dbReference type="InParanoid" id="E8N1W9"/>
<evidence type="ECO:0000256" key="7">
    <source>
        <dbReference type="ARBA" id="ARBA00022763"/>
    </source>
</evidence>
<dbReference type="GO" id="GO:0043565">
    <property type="term" value="F:sequence-specific DNA binding"/>
    <property type="evidence" value="ECO:0007669"/>
    <property type="project" value="InterPro"/>
</dbReference>
<comment type="similarity">
    <text evidence="2">Belongs to the MGMT family.</text>
</comment>
<dbReference type="NCBIfam" id="NF011964">
    <property type="entry name" value="PRK15435.1"/>
    <property type="match status" value="1"/>
</dbReference>
<dbReference type="eggNOG" id="COG2169">
    <property type="taxonomic scope" value="Bacteria"/>
</dbReference>
<keyword evidence="19" id="KW-1185">Reference proteome</keyword>
<keyword evidence="10" id="KW-0238">DNA-binding</keyword>
<dbReference type="KEGG" id="atm:ANT_28900"/>
<dbReference type="Gene3D" id="3.30.160.70">
    <property type="entry name" value="Methylated DNA-protein cysteine methyltransferase domain"/>
    <property type="match status" value="1"/>
</dbReference>
<dbReference type="SUPFAM" id="SSF57884">
    <property type="entry name" value="Ada DNA repair protein, N-terminal domain (N-Ada 10)"/>
    <property type="match status" value="1"/>
</dbReference>
<evidence type="ECO:0000256" key="9">
    <source>
        <dbReference type="ARBA" id="ARBA00023015"/>
    </source>
</evidence>
<evidence type="ECO:0000256" key="13">
    <source>
        <dbReference type="ARBA" id="ARBA00023204"/>
    </source>
</evidence>
<keyword evidence="7" id="KW-0227">DNA damage</keyword>
<dbReference type="NCBIfam" id="TIGR00589">
    <property type="entry name" value="ogt"/>
    <property type="match status" value="1"/>
</dbReference>
<dbReference type="InterPro" id="IPR036217">
    <property type="entry name" value="MethylDNA_cys_MeTrfase_DNAb"/>
</dbReference>
<dbReference type="GO" id="GO:0003908">
    <property type="term" value="F:methylated-DNA-[protein]-cysteine S-methyltransferase activity"/>
    <property type="evidence" value="ECO:0007669"/>
    <property type="project" value="UniProtKB-EC"/>
</dbReference>
<comment type="catalytic activity">
    <reaction evidence="14">
        <text>a 6-O-methyl-2'-deoxyguanosine in DNA + L-cysteinyl-[protein] = S-methyl-L-cysteinyl-[protein] + a 2'-deoxyguanosine in DNA</text>
        <dbReference type="Rhea" id="RHEA:24000"/>
        <dbReference type="Rhea" id="RHEA-COMP:10131"/>
        <dbReference type="Rhea" id="RHEA-COMP:10132"/>
        <dbReference type="Rhea" id="RHEA-COMP:11367"/>
        <dbReference type="Rhea" id="RHEA-COMP:11368"/>
        <dbReference type="ChEBI" id="CHEBI:29950"/>
        <dbReference type="ChEBI" id="CHEBI:82612"/>
        <dbReference type="ChEBI" id="CHEBI:85445"/>
        <dbReference type="ChEBI" id="CHEBI:85448"/>
        <dbReference type="EC" id="2.1.1.63"/>
    </reaction>
</comment>
<dbReference type="RefSeq" id="WP_013561261.1">
    <property type="nucleotide sequence ID" value="NC_014960.1"/>
</dbReference>
<dbReference type="PIRSF" id="PIRSF000409">
    <property type="entry name" value="Ada"/>
    <property type="match status" value="1"/>
</dbReference>
<dbReference type="Gene3D" id="3.40.10.10">
    <property type="entry name" value="DNA Methylphosphotriester Repair Domain"/>
    <property type="match status" value="1"/>
</dbReference>
<evidence type="ECO:0000256" key="12">
    <source>
        <dbReference type="ARBA" id="ARBA00023163"/>
    </source>
</evidence>
<dbReference type="GO" id="GO:0008270">
    <property type="term" value="F:zinc ion binding"/>
    <property type="evidence" value="ECO:0007669"/>
    <property type="project" value="InterPro"/>
</dbReference>
<dbReference type="HOGENOM" id="CLU_000445_52_0_0"/>
<dbReference type="InterPro" id="IPR008332">
    <property type="entry name" value="MethylG_MeTrfase_N"/>
</dbReference>
<comment type="catalytic activity">
    <reaction evidence="1">
        <text>a 4-O-methyl-thymidine in DNA + L-cysteinyl-[protein] = a thymidine in DNA + S-methyl-L-cysteinyl-[protein]</text>
        <dbReference type="Rhea" id="RHEA:53428"/>
        <dbReference type="Rhea" id="RHEA-COMP:10131"/>
        <dbReference type="Rhea" id="RHEA-COMP:10132"/>
        <dbReference type="Rhea" id="RHEA-COMP:13555"/>
        <dbReference type="Rhea" id="RHEA-COMP:13556"/>
        <dbReference type="ChEBI" id="CHEBI:29950"/>
        <dbReference type="ChEBI" id="CHEBI:82612"/>
        <dbReference type="ChEBI" id="CHEBI:137386"/>
        <dbReference type="ChEBI" id="CHEBI:137387"/>
        <dbReference type="EC" id="2.1.1.63"/>
    </reaction>
</comment>
<keyword evidence="9" id="KW-0805">Transcription regulation</keyword>
<dbReference type="GO" id="GO:0003700">
    <property type="term" value="F:DNA-binding transcription factor activity"/>
    <property type="evidence" value="ECO:0007669"/>
    <property type="project" value="InterPro"/>
</dbReference>
<dbReference type="Pfam" id="PF12833">
    <property type="entry name" value="HTH_18"/>
    <property type="match status" value="1"/>
</dbReference>
<dbReference type="SUPFAM" id="SSF46767">
    <property type="entry name" value="Methylated DNA-protein cysteine methyltransferase, C-terminal domain"/>
    <property type="match status" value="1"/>
</dbReference>
<keyword evidence="4 18" id="KW-0489">Methyltransferase</keyword>
<keyword evidence="5 18" id="KW-0808">Transferase</keyword>
<feature type="active site" description="Nucleophile; methyl group acceptor from methylphosphotriester" evidence="15">
    <location>
        <position position="41"/>
    </location>
</feature>
<evidence type="ECO:0000256" key="5">
    <source>
        <dbReference type="ARBA" id="ARBA00022679"/>
    </source>
</evidence>
<keyword evidence="8 16" id="KW-0862">Zinc</keyword>
<dbReference type="PANTHER" id="PTHR10815">
    <property type="entry name" value="METHYLATED-DNA--PROTEIN-CYSTEINE METHYLTRANSFERASE"/>
    <property type="match status" value="1"/>
</dbReference>
<dbReference type="InterPro" id="IPR036631">
    <property type="entry name" value="MGMT_N_sf"/>
</dbReference>
<evidence type="ECO:0000256" key="16">
    <source>
        <dbReference type="PIRSR" id="PIRSR000409-3"/>
    </source>
</evidence>
<dbReference type="GO" id="GO:0006307">
    <property type="term" value="P:DNA alkylation repair"/>
    <property type="evidence" value="ECO:0007669"/>
    <property type="project" value="UniProtKB-ARBA"/>
</dbReference>
<evidence type="ECO:0000259" key="17">
    <source>
        <dbReference type="PROSITE" id="PS01124"/>
    </source>
</evidence>